<reference evidence="1" key="1">
    <citation type="submission" date="2018-01" db="EMBL/GenBank/DDBJ databases">
        <title>An insight into the sialome of Amazonian anophelines.</title>
        <authorList>
            <person name="Ribeiro J.M."/>
            <person name="Scarpassa V."/>
            <person name="Calvo E."/>
        </authorList>
    </citation>
    <scope>NUCLEOTIDE SEQUENCE</scope>
    <source>
        <tissue evidence="1">Salivary glands</tissue>
    </source>
</reference>
<proteinExistence type="predicted"/>
<evidence type="ECO:0000313" key="1">
    <source>
        <dbReference type="EMBL" id="MBW33785.1"/>
    </source>
</evidence>
<dbReference type="AlphaFoldDB" id="A0A2M3ZZ50"/>
<accession>A0A2M3ZZ50</accession>
<name>A0A2M3ZZ50_9DIPT</name>
<protein>
    <submittedName>
        <fullName evidence="1">Uncharacterized protein</fullName>
    </submittedName>
</protein>
<dbReference type="EMBL" id="GGFK01000464">
    <property type="protein sequence ID" value="MBW33785.1"/>
    <property type="molecule type" value="Transcribed_RNA"/>
</dbReference>
<sequence length="94" mass="11128">MFSFGTFSLRTSFVTVPTTTAIDLSSLPRTFIRLATRASEIGGRFVLLMNRRRMMILLNFLCVRRYRKRYSFTSSRRYTSNDFGFVRRTLRSHL</sequence>
<organism evidence="1">
    <name type="scientific">Anopheles triannulatus</name>
    <dbReference type="NCBI Taxonomy" id="58253"/>
    <lineage>
        <taxon>Eukaryota</taxon>
        <taxon>Metazoa</taxon>
        <taxon>Ecdysozoa</taxon>
        <taxon>Arthropoda</taxon>
        <taxon>Hexapoda</taxon>
        <taxon>Insecta</taxon>
        <taxon>Pterygota</taxon>
        <taxon>Neoptera</taxon>
        <taxon>Endopterygota</taxon>
        <taxon>Diptera</taxon>
        <taxon>Nematocera</taxon>
        <taxon>Culicoidea</taxon>
        <taxon>Culicidae</taxon>
        <taxon>Anophelinae</taxon>
        <taxon>Anopheles</taxon>
    </lineage>
</organism>